<dbReference type="PROSITE" id="PS50175">
    <property type="entry name" value="ASP_PROT_RETROV"/>
    <property type="match status" value="1"/>
</dbReference>
<dbReference type="KEGG" id="bter:125387005"/>
<dbReference type="GO" id="GO:0071897">
    <property type="term" value="P:DNA biosynthetic process"/>
    <property type="evidence" value="ECO:0007669"/>
    <property type="project" value="UniProtKB-ARBA"/>
</dbReference>
<proteinExistence type="predicted"/>
<dbReference type="Gene3D" id="3.10.10.10">
    <property type="entry name" value="HIV Type 1 Reverse Transcriptase, subunit A, domain 1"/>
    <property type="match status" value="1"/>
</dbReference>
<dbReference type="CDD" id="cd06094">
    <property type="entry name" value="RP_Saci_like"/>
    <property type="match status" value="1"/>
</dbReference>
<dbReference type="Proteomes" id="UP000835206">
    <property type="component" value="Unplaced"/>
</dbReference>
<evidence type="ECO:0000313" key="3">
    <source>
        <dbReference type="Proteomes" id="UP000835206"/>
    </source>
</evidence>
<keyword evidence="1" id="KW-0378">Hydrolase</keyword>
<dbReference type="Gene3D" id="3.30.70.270">
    <property type="match status" value="1"/>
</dbReference>
<accession>A0A9C6WBV6</accession>
<dbReference type="InterPro" id="IPR053134">
    <property type="entry name" value="RNA-dir_DNA_polymerase"/>
</dbReference>
<protein>
    <submittedName>
        <fullName evidence="4">Uncharacterized protein LOC125387005</fullName>
    </submittedName>
</protein>
<name>A0A9C6WBV6_BOMTE</name>
<dbReference type="InterPro" id="IPR001995">
    <property type="entry name" value="Peptidase_A2_cat"/>
</dbReference>
<dbReference type="CDD" id="cd01647">
    <property type="entry name" value="RT_LTR"/>
    <property type="match status" value="1"/>
</dbReference>
<keyword evidence="3" id="KW-1185">Reference proteome</keyword>
<dbReference type="RefSeq" id="XP_048270137.1">
    <property type="nucleotide sequence ID" value="XM_048414180.1"/>
</dbReference>
<sequence length="402" mass="45552">MEKESKPSPASFRVPPFMPTKTGFWFSILEKYFGVAGISHDDEKALALMGFLDPPYLAKIEYTVTNLPATRQYEKLKSELIRVLTESDSAKVERVEDGKRPQPSVKAADHEGLGSRRIFIVDQRTKTSFLVDTGADISVYPRSRLSRNVKKAAYELFAANGTPIATYGTLAMELNLSLRRAFKWHFTIADVQTPIIGLDFLSHYGLLVDPRKRRLLDTTTQLTTRGYAANCEQLMIKTVKGDSVYHQLLAKYPDLTRPPAFGREKIRHGVEHHIETTPGPPVHCKPRRLAPDRLKQVKAEFATLIEQGVMRPSKSSWASPLHVVLKKDGSLRPCGNYRALNARTVPDRYSPPHIQDFAQQLHGRKIFSKIDLVRAYHQIPIAPQDIKKQQLRHHSAFSRQPI</sequence>
<dbReference type="InterPro" id="IPR043502">
    <property type="entry name" value="DNA/RNA_pol_sf"/>
</dbReference>
<reference evidence="4" key="1">
    <citation type="submission" date="2025-08" db="UniProtKB">
        <authorList>
            <consortium name="RefSeq"/>
        </authorList>
    </citation>
    <scope>IDENTIFICATION</scope>
</reference>
<dbReference type="InterPro" id="IPR055469">
    <property type="entry name" value="DUF7041"/>
</dbReference>
<gene>
    <name evidence="4" type="primary">LOC125387005</name>
</gene>
<dbReference type="Pfam" id="PF23055">
    <property type="entry name" value="DUF7041"/>
    <property type="match status" value="1"/>
</dbReference>
<dbReference type="GO" id="GO:0004190">
    <property type="term" value="F:aspartic-type endopeptidase activity"/>
    <property type="evidence" value="ECO:0007669"/>
    <property type="project" value="InterPro"/>
</dbReference>
<dbReference type="GeneID" id="125387005"/>
<dbReference type="InterPro" id="IPR043128">
    <property type="entry name" value="Rev_trsase/Diguanyl_cyclase"/>
</dbReference>
<dbReference type="InterPro" id="IPR021109">
    <property type="entry name" value="Peptidase_aspartic_dom_sf"/>
</dbReference>
<dbReference type="GO" id="GO:0006508">
    <property type="term" value="P:proteolysis"/>
    <property type="evidence" value="ECO:0007669"/>
    <property type="project" value="InterPro"/>
</dbReference>
<dbReference type="InterPro" id="IPR034132">
    <property type="entry name" value="RP_Saci-like"/>
</dbReference>
<feature type="domain" description="Peptidase A2" evidence="2">
    <location>
        <begin position="127"/>
        <end position="200"/>
    </location>
</feature>
<evidence type="ECO:0000259" key="2">
    <source>
        <dbReference type="PROSITE" id="PS50175"/>
    </source>
</evidence>
<dbReference type="SUPFAM" id="SSF50630">
    <property type="entry name" value="Acid proteases"/>
    <property type="match status" value="1"/>
</dbReference>
<dbReference type="FunFam" id="2.40.70.10:FF:000130">
    <property type="entry name" value="Retrovirus-related Pol polyprotein from transposon opus-like Protein"/>
    <property type="match status" value="1"/>
</dbReference>
<evidence type="ECO:0000313" key="4">
    <source>
        <dbReference type="RefSeq" id="XP_048270137.1"/>
    </source>
</evidence>
<evidence type="ECO:0000256" key="1">
    <source>
        <dbReference type="ARBA" id="ARBA00022801"/>
    </source>
</evidence>
<dbReference type="Gene3D" id="2.40.70.10">
    <property type="entry name" value="Acid Proteases"/>
    <property type="match status" value="1"/>
</dbReference>
<dbReference type="PANTHER" id="PTHR24559">
    <property type="entry name" value="TRANSPOSON TY3-I GAG-POL POLYPROTEIN"/>
    <property type="match status" value="1"/>
</dbReference>
<organism evidence="3 4">
    <name type="scientific">Bombus terrestris</name>
    <name type="common">Buff-tailed bumblebee</name>
    <name type="synonym">Apis terrestris</name>
    <dbReference type="NCBI Taxonomy" id="30195"/>
    <lineage>
        <taxon>Eukaryota</taxon>
        <taxon>Metazoa</taxon>
        <taxon>Ecdysozoa</taxon>
        <taxon>Arthropoda</taxon>
        <taxon>Hexapoda</taxon>
        <taxon>Insecta</taxon>
        <taxon>Pterygota</taxon>
        <taxon>Neoptera</taxon>
        <taxon>Endopterygota</taxon>
        <taxon>Hymenoptera</taxon>
        <taxon>Apocrita</taxon>
        <taxon>Aculeata</taxon>
        <taxon>Apoidea</taxon>
        <taxon>Anthophila</taxon>
        <taxon>Apidae</taxon>
        <taxon>Bombus</taxon>
        <taxon>Bombus</taxon>
    </lineage>
</organism>
<dbReference type="AlphaFoldDB" id="A0A9C6WBV6"/>
<dbReference type="SUPFAM" id="SSF56672">
    <property type="entry name" value="DNA/RNA polymerases"/>
    <property type="match status" value="1"/>
</dbReference>
<dbReference type="OrthoDB" id="7609118at2759"/>
<dbReference type="PANTHER" id="PTHR24559:SF444">
    <property type="entry name" value="REVERSE TRANSCRIPTASE DOMAIN-CONTAINING PROTEIN"/>
    <property type="match status" value="1"/>
</dbReference>